<dbReference type="FunFam" id="3.30.430.20:FF:000002">
    <property type="entry name" value="Cysteine-rich receptor-like protein kinase 10"/>
    <property type="match status" value="1"/>
</dbReference>
<gene>
    <name evidence="4" type="ORF">EZV62_026478</name>
</gene>
<dbReference type="InterPro" id="IPR002902">
    <property type="entry name" value="GNK2"/>
</dbReference>
<evidence type="ECO:0000256" key="2">
    <source>
        <dbReference type="ARBA" id="ARBA00022737"/>
    </source>
</evidence>
<dbReference type="PANTHER" id="PTHR32099">
    <property type="entry name" value="CYSTEINE-RICH REPEAT SECRETORY PROTEIN"/>
    <property type="match status" value="1"/>
</dbReference>
<accession>A0A5C7GQW0</accession>
<dbReference type="CDD" id="cd23509">
    <property type="entry name" value="Gnk2-like"/>
    <property type="match status" value="1"/>
</dbReference>
<comment type="caution">
    <text evidence="4">The sequence shown here is derived from an EMBL/GenBank/DDBJ whole genome shotgun (WGS) entry which is preliminary data.</text>
</comment>
<keyword evidence="5" id="KW-1185">Reference proteome</keyword>
<dbReference type="PROSITE" id="PS51473">
    <property type="entry name" value="GNK2"/>
    <property type="match status" value="1"/>
</dbReference>
<feature type="domain" description="Gnk2-homologous" evidence="3">
    <location>
        <begin position="5"/>
        <end position="112"/>
    </location>
</feature>
<organism evidence="4 5">
    <name type="scientific">Acer yangbiense</name>
    <dbReference type="NCBI Taxonomy" id="1000413"/>
    <lineage>
        <taxon>Eukaryota</taxon>
        <taxon>Viridiplantae</taxon>
        <taxon>Streptophyta</taxon>
        <taxon>Embryophyta</taxon>
        <taxon>Tracheophyta</taxon>
        <taxon>Spermatophyta</taxon>
        <taxon>Magnoliopsida</taxon>
        <taxon>eudicotyledons</taxon>
        <taxon>Gunneridae</taxon>
        <taxon>Pentapetalae</taxon>
        <taxon>rosids</taxon>
        <taxon>malvids</taxon>
        <taxon>Sapindales</taxon>
        <taxon>Sapindaceae</taxon>
        <taxon>Hippocastanoideae</taxon>
        <taxon>Acereae</taxon>
        <taxon>Acer</taxon>
    </lineage>
</organism>
<name>A0A5C7GQW0_9ROSI</name>
<proteinExistence type="predicted"/>
<sequence length="150" mass="16484">MDAETSLRYYLCNPNNVSSLDQFNQVLETLVDGLRRKAASGGSLGKFAVGYASAPDFKTLYAHVQCTPDLSELECNDRLVSITGGFFKRCDEKEGVRVVSPSCILRDKWMSLLQTKPDASKNEIVNLVMDKVIGPKANVSTLTYGLGITR</sequence>
<evidence type="ECO:0000256" key="1">
    <source>
        <dbReference type="ARBA" id="ARBA00022729"/>
    </source>
</evidence>
<dbReference type="Gene3D" id="3.30.430.20">
    <property type="entry name" value="Gnk2 domain, C-X8-C-X2-C motif"/>
    <property type="match status" value="1"/>
</dbReference>
<evidence type="ECO:0000259" key="3">
    <source>
        <dbReference type="PROSITE" id="PS51473"/>
    </source>
</evidence>
<dbReference type="Proteomes" id="UP000323000">
    <property type="component" value="Chromosome 13"/>
</dbReference>
<dbReference type="Pfam" id="PF01657">
    <property type="entry name" value="Stress-antifung"/>
    <property type="match status" value="1"/>
</dbReference>
<dbReference type="InterPro" id="IPR038408">
    <property type="entry name" value="GNK2_sf"/>
</dbReference>
<keyword evidence="2" id="KW-0677">Repeat</keyword>
<evidence type="ECO:0000313" key="5">
    <source>
        <dbReference type="Proteomes" id="UP000323000"/>
    </source>
</evidence>
<protein>
    <recommendedName>
        <fullName evidence="3">Gnk2-homologous domain-containing protein</fullName>
    </recommendedName>
</protein>
<reference evidence="5" key="1">
    <citation type="journal article" date="2019" name="Gigascience">
        <title>De novo genome assembly of the endangered Acer yangbiense, a plant species with extremely small populations endemic to Yunnan Province, China.</title>
        <authorList>
            <person name="Yang J."/>
            <person name="Wariss H.M."/>
            <person name="Tao L."/>
            <person name="Zhang R."/>
            <person name="Yun Q."/>
            <person name="Hollingsworth P."/>
            <person name="Dao Z."/>
            <person name="Luo G."/>
            <person name="Guo H."/>
            <person name="Ma Y."/>
            <person name="Sun W."/>
        </authorList>
    </citation>
    <scope>NUCLEOTIDE SEQUENCE [LARGE SCALE GENOMIC DNA]</scope>
    <source>
        <strain evidence="5">cv. Malutang</strain>
    </source>
</reference>
<dbReference type="AlphaFoldDB" id="A0A5C7GQW0"/>
<dbReference type="OrthoDB" id="1909574at2759"/>
<dbReference type="PANTHER" id="PTHR32099:SF51">
    <property type="entry name" value="CYSTEINE-RICH RECEPTOR-LIKE PROTEIN KINASE 25 ISOFORM X1"/>
    <property type="match status" value="1"/>
</dbReference>
<keyword evidence="1" id="KW-0732">Signal</keyword>
<evidence type="ECO:0000313" key="4">
    <source>
        <dbReference type="EMBL" id="TXG47184.1"/>
    </source>
</evidence>
<dbReference type="EMBL" id="VAHF01000013">
    <property type="protein sequence ID" value="TXG47184.1"/>
    <property type="molecule type" value="Genomic_DNA"/>
</dbReference>